<sequence>MEREVVCYIFDTSRIKNDTFVATGSGPPLSAVPWKQNSRNATNDAFIVVRPPPPLTTEQIVLQPHPTGQMIHDLSGYPCAEERALLRQFVEEMSMLVLKWQMLSPFVKMYYRCCGHSLYSHRRSPHWMS</sequence>
<dbReference type="EMBL" id="CAJFCV020000006">
    <property type="protein sequence ID" value="CAG9131689.1"/>
    <property type="molecule type" value="Genomic_DNA"/>
</dbReference>
<evidence type="ECO:0000313" key="1">
    <source>
        <dbReference type="EMBL" id="CAD5235353.1"/>
    </source>
</evidence>
<dbReference type="Proteomes" id="UP000582659">
    <property type="component" value="Unassembled WGS sequence"/>
</dbReference>
<protein>
    <submittedName>
        <fullName evidence="1">(pine wood nematode) hypothetical protein</fullName>
    </submittedName>
</protein>
<name>A0A811M3W3_BURXY</name>
<dbReference type="Proteomes" id="UP000659654">
    <property type="component" value="Unassembled WGS sequence"/>
</dbReference>
<gene>
    <name evidence="1" type="ORF">BXYJ_LOCUS15444</name>
</gene>
<evidence type="ECO:0000313" key="2">
    <source>
        <dbReference type="Proteomes" id="UP000659654"/>
    </source>
</evidence>
<dbReference type="EMBL" id="CAJFDI010000006">
    <property type="protein sequence ID" value="CAD5235353.1"/>
    <property type="molecule type" value="Genomic_DNA"/>
</dbReference>
<comment type="caution">
    <text evidence="1">The sequence shown here is derived from an EMBL/GenBank/DDBJ whole genome shotgun (WGS) entry which is preliminary data.</text>
</comment>
<accession>A0A811M3W3</accession>
<proteinExistence type="predicted"/>
<dbReference type="AlphaFoldDB" id="A0A811M3W3"/>
<organism evidence="1 2">
    <name type="scientific">Bursaphelenchus xylophilus</name>
    <name type="common">Pinewood nematode worm</name>
    <name type="synonym">Aphelenchoides xylophilus</name>
    <dbReference type="NCBI Taxonomy" id="6326"/>
    <lineage>
        <taxon>Eukaryota</taxon>
        <taxon>Metazoa</taxon>
        <taxon>Ecdysozoa</taxon>
        <taxon>Nematoda</taxon>
        <taxon>Chromadorea</taxon>
        <taxon>Rhabditida</taxon>
        <taxon>Tylenchina</taxon>
        <taxon>Tylenchomorpha</taxon>
        <taxon>Aphelenchoidea</taxon>
        <taxon>Aphelenchoididae</taxon>
        <taxon>Bursaphelenchus</taxon>
    </lineage>
</organism>
<keyword evidence="2" id="KW-1185">Reference proteome</keyword>
<reference evidence="1" key="1">
    <citation type="submission" date="2020-09" db="EMBL/GenBank/DDBJ databases">
        <authorList>
            <person name="Kikuchi T."/>
        </authorList>
    </citation>
    <scope>NUCLEOTIDE SEQUENCE</scope>
    <source>
        <strain evidence="1">Ka4C1</strain>
    </source>
</reference>